<dbReference type="SUPFAM" id="SSF51055">
    <property type="entry name" value="Carbohydrate binding domain"/>
    <property type="match status" value="1"/>
</dbReference>
<dbReference type="EMBL" id="JAESWA010000004">
    <property type="protein sequence ID" value="MBL4930406.1"/>
    <property type="molecule type" value="Genomic_DNA"/>
</dbReference>
<proteinExistence type="inferred from homology"/>
<evidence type="ECO:0000256" key="5">
    <source>
        <dbReference type="RuleBase" id="RU000489"/>
    </source>
</evidence>
<evidence type="ECO:0000256" key="3">
    <source>
        <dbReference type="ARBA" id="ARBA00023277"/>
    </source>
</evidence>
<dbReference type="GO" id="GO:0005975">
    <property type="term" value="P:carbohydrate metabolic process"/>
    <property type="evidence" value="ECO:0007669"/>
    <property type="project" value="InterPro"/>
</dbReference>
<reference evidence="8" key="1">
    <citation type="submission" date="2021-01" db="EMBL/GenBank/DDBJ databases">
        <title>Genome public.</title>
        <authorList>
            <person name="Liu C."/>
            <person name="Sun Q."/>
        </authorList>
    </citation>
    <scope>NUCLEOTIDE SEQUENCE</scope>
    <source>
        <strain evidence="8">YIM B02565</strain>
    </source>
</reference>
<keyword evidence="4 5" id="KW-0326">Glycosidase</keyword>
<dbReference type="GO" id="GO:0030246">
    <property type="term" value="F:carbohydrate binding"/>
    <property type="evidence" value="ECO:0007669"/>
    <property type="project" value="InterPro"/>
</dbReference>
<dbReference type="InterPro" id="IPR050542">
    <property type="entry name" value="Glycosyl_Hydrlase18_Chitinase"/>
</dbReference>
<comment type="similarity">
    <text evidence="6">Belongs to the glycosyl hydrolase 18 family.</text>
</comment>
<dbReference type="EC" id="3.2.1.14" evidence="1"/>
<dbReference type="RefSeq" id="WP_202765788.1">
    <property type="nucleotide sequence ID" value="NZ_JAESWA010000004.1"/>
</dbReference>
<dbReference type="SUPFAM" id="SSF51445">
    <property type="entry name" value="(Trans)glycosidases"/>
    <property type="match status" value="1"/>
</dbReference>
<keyword evidence="9" id="KW-1185">Reference proteome</keyword>
<gene>
    <name evidence="8" type="ORF">JK634_01080</name>
</gene>
<dbReference type="AlphaFoldDB" id="A0A937FF33"/>
<dbReference type="Gene3D" id="2.10.10.20">
    <property type="entry name" value="Carbohydrate-binding module superfamily 5/12"/>
    <property type="match status" value="1"/>
</dbReference>
<comment type="caution">
    <text evidence="8">The sequence shown here is derived from an EMBL/GenBank/DDBJ whole genome shotgun (WGS) entry which is preliminary data.</text>
</comment>
<dbReference type="PROSITE" id="PS51910">
    <property type="entry name" value="GH18_2"/>
    <property type="match status" value="1"/>
</dbReference>
<dbReference type="InterPro" id="IPR003610">
    <property type="entry name" value="CBM5/12"/>
</dbReference>
<dbReference type="InterPro" id="IPR001579">
    <property type="entry name" value="Glyco_hydro_18_chit_AS"/>
</dbReference>
<accession>A0A937FF33</accession>
<dbReference type="InterPro" id="IPR011583">
    <property type="entry name" value="Chitinase_II/V-like_cat"/>
</dbReference>
<evidence type="ECO:0000256" key="4">
    <source>
        <dbReference type="ARBA" id="ARBA00023295"/>
    </source>
</evidence>
<dbReference type="GO" id="GO:0005576">
    <property type="term" value="C:extracellular region"/>
    <property type="evidence" value="ECO:0007669"/>
    <property type="project" value="InterPro"/>
</dbReference>
<dbReference type="Proteomes" id="UP000623681">
    <property type="component" value="Unassembled WGS sequence"/>
</dbReference>
<feature type="domain" description="GH18" evidence="7">
    <location>
        <begin position="43"/>
        <end position="376"/>
    </location>
</feature>
<dbReference type="PROSITE" id="PS01095">
    <property type="entry name" value="GH18_1"/>
    <property type="match status" value="1"/>
</dbReference>
<protein>
    <recommendedName>
        <fullName evidence="1">chitinase</fullName>
        <ecNumber evidence="1">3.2.1.14</ecNumber>
    </recommendedName>
</protein>
<keyword evidence="3" id="KW-0119">Carbohydrate metabolism</keyword>
<dbReference type="InterPro" id="IPR017853">
    <property type="entry name" value="GH"/>
</dbReference>
<evidence type="ECO:0000256" key="1">
    <source>
        <dbReference type="ARBA" id="ARBA00012729"/>
    </source>
</evidence>
<evidence type="ECO:0000259" key="7">
    <source>
        <dbReference type="PROSITE" id="PS51910"/>
    </source>
</evidence>
<dbReference type="GO" id="GO:0008061">
    <property type="term" value="F:chitin binding"/>
    <property type="evidence" value="ECO:0007669"/>
    <property type="project" value="InterPro"/>
</dbReference>
<dbReference type="SMART" id="SM00636">
    <property type="entry name" value="Glyco_18"/>
    <property type="match status" value="1"/>
</dbReference>
<organism evidence="8 9">
    <name type="scientific">Clostridium paridis</name>
    <dbReference type="NCBI Taxonomy" id="2803863"/>
    <lineage>
        <taxon>Bacteria</taxon>
        <taxon>Bacillati</taxon>
        <taxon>Bacillota</taxon>
        <taxon>Clostridia</taxon>
        <taxon>Eubacteriales</taxon>
        <taxon>Clostridiaceae</taxon>
        <taxon>Clostridium</taxon>
    </lineage>
</organism>
<sequence length="515" mass="56324">MFKKKFLKKVISTIVITGVMVTGVSLNGATKASAITTNKPPSHVIVGYWHNFNNGSGDLKLRDVSNNFDVVNISFGEPTSVTSGDIRFTPYNATEAEFKSDVQYLQSKGKKVLLSIGGQNGEVQLTTTAAVDTFYNSVSTIIDKYGLDGLDVDFEGHSLHLDYGDKDFKNPTTPVIVNTISALKKLKAKYGENFMLTMAPETFFVQLGHTYYGGLNQYVDNRAGAFLPVIYGLRDSLTWLQVQYYNSGPINDINGKSQSMGNAEFYASLADMLLTGFTVNNDSNYFFPALRQDQVVIGVPSCNSAGGGYVSNAELQKALDGLIYSGTVGSYKINNKYPNLRGLMTWSINWDKYTNNDWSNYFRSYINKLTPPTNTLSPAVVSASSVTNRNYTVSALIPAYNTATSYKIYEGTAVVASGNLTPGTQAQTINYNITSKALGIYNYKTELSDGSKTVVSNIVTVTVSDSVPSTEWAPNHAYTAGDIVTYYGATYKCLQSHTSLVGWEPDKVAALWQKQ</sequence>
<dbReference type="InterPro" id="IPR036573">
    <property type="entry name" value="CBM_sf_5/12"/>
</dbReference>
<evidence type="ECO:0000256" key="2">
    <source>
        <dbReference type="ARBA" id="ARBA00022801"/>
    </source>
</evidence>
<dbReference type="PANTHER" id="PTHR45708:SF49">
    <property type="entry name" value="ENDOCHITINASE"/>
    <property type="match status" value="1"/>
</dbReference>
<keyword evidence="2 5" id="KW-0378">Hydrolase</keyword>
<dbReference type="CDD" id="cd12214">
    <property type="entry name" value="ChiA1_BD"/>
    <property type="match status" value="1"/>
</dbReference>
<name>A0A937FF33_9CLOT</name>
<evidence type="ECO:0000256" key="6">
    <source>
        <dbReference type="RuleBase" id="RU004453"/>
    </source>
</evidence>
<dbReference type="InterPro" id="IPR001223">
    <property type="entry name" value="Glyco_hydro18_cat"/>
</dbReference>
<dbReference type="CDD" id="cd02871">
    <property type="entry name" value="GH18_chitinase_D-like"/>
    <property type="match status" value="1"/>
</dbReference>
<evidence type="ECO:0000313" key="8">
    <source>
        <dbReference type="EMBL" id="MBL4930406.1"/>
    </source>
</evidence>
<dbReference type="Pfam" id="PF02839">
    <property type="entry name" value="CBM_5_12"/>
    <property type="match status" value="1"/>
</dbReference>
<dbReference type="Pfam" id="PF00704">
    <property type="entry name" value="Glyco_hydro_18"/>
    <property type="match status" value="1"/>
</dbReference>
<dbReference type="PANTHER" id="PTHR45708">
    <property type="entry name" value="ENDOCHITINASE"/>
    <property type="match status" value="1"/>
</dbReference>
<dbReference type="Gene3D" id="3.20.20.80">
    <property type="entry name" value="Glycosidases"/>
    <property type="match status" value="1"/>
</dbReference>
<evidence type="ECO:0000313" key="9">
    <source>
        <dbReference type="Proteomes" id="UP000623681"/>
    </source>
</evidence>
<dbReference type="GO" id="GO:0008843">
    <property type="term" value="F:endochitinase activity"/>
    <property type="evidence" value="ECO:0007669"/>
    <property type="project" value="UniProtKB-EC"/>
</dbReference>
<dbReference type="SMART" id="SM00495">
    <property type="entry name" value="ChtBD3"/>
    <property type="match status" value="1"/>
</dbReference>